<reference evidence="4 5" key="1">
    <citation type="submission" date="2016-03" db="EMBL/GenBank/DDBJ databases">
        <authorList>
            <person name="Ploux O."/>
        </authorList>
    </citation>
    <scope>NUCLEOTIDE SEQUENCE [LARGE SCALE GENOMIC DNA]</scope>
    <source>
        <strain evidence="4 5">UAMH 11012</strain>
    </source>
</reference>
<evidence type="ECO:0000256" key="1">
    <source>
        <dbReference type="ARBA" id="ARBA00023242"/>
    </source>
</evidence>
<proteinExistence type="predicted"/>
<dbReference type="EMBL" id="FJOG01000024">
    <property type="protein sequence ID" value="CZR63715.1"/>
    <property type="molecule type" value="Genomic_DNA"/>
</dbReference>
<dbReference type="GO" id="GO:0003677">
    <property type="term" value="F:DNA binding"/>
    <property type="evidence" value="ECO:0007669"/>
    <property type="project" value="InterPro"/>
</dbReference>
<evidence type="ECO:0000256" key="2">
    <source>
        <dbReference type="SAM" id="MobiDB-lite"/>
    </source>
</evidence>
<keyword evidence="1" id="KW-0539">Nucleus</keyword>
<feature type="region of interest" description="Disordered" evidence="2">
    <location>
        <begin position="75"/>
        <end position="95"/>
    </location>
</feature>
<feature type="region of interest" description="Disordered" evidence="2">
    <location>
        <begin position="639"/>
        <end position="660"/>
    </location>
</feature>
<sequence length="660" mass="74274">MDFDLESFMSEVSQVLRHSSPHPTAGKRLNDDNTTDDGESQDMDSSNESEDNPIYSAAKRRRLDFSRRESLPCGYSVSSDDDITSVEANEEPEDDMPSFFHPSLDMTTALVSAEPRLPPNLHSVGPEVAANGDIDACLMYKERLDLVPNFYTYTVKSCLLPIRRVQNALVSLYFHHIHPMFPVVDEYHITELHRKYRGKEELMDPSDFTVYHAIMVAGFAHLSEAQVCNTPYRSVLEGQEAQVEQLKARYWSQPATNPVILTQISLILSLWSPGWIGPQNNSYWLDQAFKHAIAAKLWSPLPSSTPSSPPHHSRRRLLWWCCLIRDRVLALGMRRPHRLHKAPTDDAVVSETDFGLEAKYPSYTDWKSKSVAILAFVWFCRLSKIMEAIAVTQRRNKFARDWNGEGGGTSEEELEEVHELDHDLKAWLEEFEEAVVEATKEDVDQIVWVPISTLRIMVHSLRAGLYQPYLHLPISHPSLSGPGIDPLQRMKDGARQVAMSVSDVMQNKKSDAIPTWLVAWVTLPVAVYHVNNRIRTNSSPDQILMPFLAQLVRRSSGAQMLLMTVRTATRDQIEKIARAEYASETASSKANENDVGGGGYKGFQFVHSSFSEVKVTRSTEARLLACVTRAVDEALEANGTLESLEEGEKDSDSADAMLLG</sequence>
<dbReference type="Proteomes" id="UP000184330">
    <property type="component" value="Unassembled WGS sequence"/>
</dbReference>
<feature type="region of interest" description="Disordered" evidence="2">
    <location>
        <begin position="1"/>
        <end position="59"/>
    </location>
</feature>
<dbReference type="GO" id="GO:0008270">
    <property type="term" value="F:zinc ion binding"/>
    <property type="evidence" value="ECO:0007669"/>
    <property type="project" value="InterPro"/>
</dbReference>
<keyword evidence="5" id="KW-1185">Reference proteome</keyword>
<dbReference type="PANTHER" id="PTHR47425:SF2">
    <property type="entry name" value="FARB-RELATED"/>
    <property type="match status" value="1"/>
</dbReference>
<feature type="compositionally biased region" description="Acidic residues" evidence="2">
    <location>
        <begin position="33"/>
        <end position="51"/>
    </location>
</feature>
<evidence type="ECO:0000313" key="5">
    <source>
        <dbReference type="Proteomes" id="UP000184330"/>
    </source>
</evidence>
<name>A0A1L7XF94_9HELO</name>
<evidence type="ECO:0000259" key="3">
    <source>
        <dbReference type="Pfam" id="PF04082"/>
    </source>
</evidence>
<dbReference type="GO" id="GO:0006351">
    <property type="term" value="P:DNA-templated transcription"/>
    <property type="evidence" value="ECO:0007669"/>
    <property type="project" value="InterPro"/>
</dbReference>
<dbReference type="InterPro" id="IPR007219">
    <property type="entry name" value="XnlR_reg_dom"/>
</dbReference>
<dbReference type="InterPro" id="IPR052761">
    <property type="entry name" value="Fungal_Detox/Toxin_TFs"/>
</dbReference>
<accession>A0A1L7XF94</accession>
<dbReference type="CDD" id="cd12148">
    <property type="entry name" value="fungal_TF_MHR"/>
    <property type="match status" value="1"/>
</dbReference>
<dbReference type="Pfam" id="PF04082">
    <property type="entry name" value="Fungal_trans"/>
    <property type="match status" value="1"/>
</dbReference>
<feature type="domain" description="Xylanolytic transcriptional activator regulatory" evidence="3">
    <location>
        <begin position="171"/>
        <end position="427"/>
    </location>
</feature>
<protein>
    <recommendedName>
        <fullName evidence="3">Xylanolytic transcriptional activator regulatory domain-containing protein</fullName>
    </recommendedName>
</protein>
<gene>
    <name evidence="4" type="ORF">PAC_13612</name>
</gene>
<feature type="compositionally biased region" description="Acidic residues" evidence="2">
    <location>
        <begin position="79"/>
        <end position="95"/>
    </location>
</feature>
<dbReference type="PANTHER" id="PTHR47425">
    <property type="entry name" value="FARB-RELATED"/>
    <property type="match status" value="1"/>
</dbReference>
<organism evidence="4 5">
    <name type="scientific">Phialocephala subalpina</name>
    <dbReference type="NCBI Taxonomy" id="576137"/>
    <lineage>
        <taxon>Eukaryota</taxon>
        <taxon>Fungi</taxon>
        <taxon>Dikarya</taxon>
        <taxon>Ascomycota</taxon>
        <taxon>Pezizomycotina</taxon>
        <taxon>Leotiomycetes</taxon>
        <taxon>Helotiales</taxon>
        <taxon>Mollisiaceae</taxon>
        <taxon>Phialocephala</taxon>
        <taxon>Phialocephala fortinii species complex</taxon>
    </lineage>
</organism>
<evidence type="ECO:0000313" key="4">
    <source>
        <dbReference type="EMBL" id="CZR63715.1"/>
    </source>
</evidence>
<dbReference type="OrthoDB" id="5041285at2759"/>
<dbReference type="AlphaFoldDB" id="A0A1L7XF94"/>